<organism evidence="3 4">
    <name type="scientific">Aliarcobacter cibarius</name>
    <dbReference type="NCBI Taxonomy" id="255507"/>
    <lineage>
        <taxon>Bacteria</taxon>
        <taxon>Pseudomonadati</taxon>
        <taxon>Campylobacterota</taxon>
        <taxon>Epsilonproteobacteria</taxon>
        <taxon>Campylobacterales</taxon>
        <taxon>Arcobacteraceae</taxon>
        <taxon>Aliarcobacter</taxon>
    </lineage>
</organism>
<sequence>MKKLYYSYDMFKNDTMKLLQMCNNFDADVILAIARGGLTLSHLMSQALNKRNVFIINTISYDRKVQKDMVEIFNFPNLTGFKRVLVVDDIIDSGKTVKEVLNILKIHYPNIEFKVASLFYKDTAIIKPDYSVNKTDTWIEFFWEVDLDIKDNN</sequence>
<gene>
    <name evidence="3" type="ORF">ACBT_1460</name>
</gene>
<dbReference type="PANTHER" id="PTHR43363:SF1">
    <property type="entry name" value="HYPOXANTHINE-GUANINE PHOSPHORIBOSYLTRANSFERASE"/>
    <property type="match status" value="1"/>
</dbReference>
<dbReference type="Gene3D" id="3.40.50.2020">
    <property type="match status" value="1"/>
</dbReference>
<keyword evidence="2 3" id="KW-0808">Transferase</keyword>
<dbReference type="EMBL" id="CP054051">
    <property type="protein sequence ID" value="QKJ27366.1"/>
    <property type="molecule type" value="Genomic_DNA"/>
</dbReference>
<evidence type="ECO:0000256" key="1">
    <source>
        <dbReference type="ARBA" id="ARBA00022676"/>
    </source>
</evidence>
<proteinExistence type="predicted"/>
<dbReference type="RefSeq" id="WP_024775153.1">
    <property type="nucleotide sequence ID" value="NZ_CP043857.1"/>
</dbReference>
<evidence type="ECO:0000313" key="4">
    <source>
        <dbReference type="Proteomes" id="UP000509513"/>
    </source>
</evidence>
<dbReference type="AlphaFoldDB" id="A0A5J6RKL3"/>
<dbReference type="CDD" id="cd06223">
    <property type="entry name" value="PRTases_typeI"/>
    <property type="match status" value="1"/>
</dbReference>
<dbReference type="KEGG" id="acib:ACBT_1460"/>
<keyword evidence="1 3" id="KW-0328">Glycosyltransferase</keyword>
<dbReference type="PANTHER" id="PTHR43363">
    <property type="entry name" value="HYPOXANTHINE PHOSPHORIBOSYLTRANSFERASE"/>
    <property type="match status" value="1"/>
</dbReference>
<evidence type="ECO:0000256" key="2">
    <source>
        <dbReference type="ARBA" id="ARBA00022679"/>
    </source>
</evidence>
<dbReference type="Proteomes" id="UP000509513">
    <property type="component" value="Chromosome"/>
</dbReference>
<dbReference type="GO" id="GO:0016757">
    <property type="term" value="F:glycosyltransferase activity"/>
    <property type="evidence" value="ECO:0007669"/>
    <property type="project" value="UniProtKB-KW"/>
</dbReference>
<reference evidence="3 4" key="1">
    <citation type="submission" date="2020-05" db="EMBL/GenBank/DDBJ databases">
        <title>Complete genome sequencing of Campylobacter and Arcobacter type strains.</title>
        <authorList>
            <person name="Miller W.G."/>
            <person name="Yee E."/>
        </authorList>
    </citation>
    <scope>NUCLEOTIDE SEQUENCE [LARGE SCALE GENOMIC DNA]</scope>
    <source>
        <strain evidence="3 4">LMG 21996</strain>
    </source>
</reference>
<evidence type="ECO:0000313" key="3">
    <source>
        <dbReference type="EMBL" id="QKJ27366.1"/>
    </source>
</evidence>
<dbReference type="OrthoDB" id="5327200at2"/>
<dbReference type="InterPro" id="IPR000836">
    <property type="entry name" value="PRTase_dom"/>
</dbReference>
<accession>A0A5J6RKL3</accession>
<name>A0A5J6RKL3_9BACT</name>
<dbReference type="SUPFAM" id="SSF53271">
    <property type="entry name" value="PRTase-like"/>
    <property type="match status" value="1"/>
</dbReference>
<protein>
    <submittedName>
        <fullName evidence="3">Putative nucleotide phosphoribosyltransferase</fullName>
    </submittedName>
</protein>
<dbReference type="Pfam" id="PF00156">
    <property type="entry name" value="Pribosyltran"/>
    <property type="match status" value="1"/>
</dbReference>
<dbReference type="InterPro" id="IPR029057">
    <property type="entry name" value="PRTase-like"/>
</dbReference>